<evidence type="ECO:0000313" key="3">
    <source>
        <dbReference type="EnsemblProtists" id="EKX54794"/>
    </source>
</evidence>
<dbReference type="PROSITE" id="PS51698">
    <property type="entry name" value="U_BOX"/>
    <property type="match status" value="1"/>
</dbReference>
<dbReference type="PANTHER" id="PTHR46573:SF1">
    <property type="entry name" value="WD REPEAT, SAM AND U-BOX DOMAIN-CONTAINING PROTEIN 1"/>
    <property type="match status" value="1"/>
</dbReference>
<dbReference type="EMBL" id="JH992966">
    <property type="protein sequence ID" value="EKX54794.1"/>
    <property type="molecule type" value="Genomic_DNA"/>
</dbReference>
<dbReference type="CDD" id="cd16655">
    <property type="entry name" value="RING-Ubox_WDSUB1-like"/>
    <property type="match status" value="1"/>
</dbReference>
<proteinExistence type="predicted"/>
<accession>L1K2I7</accession>
<dbReference type="PaxDb" id="55529-EKX54794"/>
<dbReference type="Proteomes" id="UP000011087">
    <property type="component" value="Unassembled WGS sequence"/>
</dbReference>
<dbReference type="GO" id="GO:0016567">
    <property type="term" value="P:protein ubiquitination"/>
    <property type="evidence" value="ECO:0007669"/>
    <property type="project" value="InterPro"/>
</dbReference>
<dbReference type="AlphaFoldDB" id="L1K2I7"/>
<dbReference type="OMA" id="IMKEPTM"/>
<dbReference type="InterPro" id="IPR013083">
    <property type="entry name" value="Znf_RING/FYVE/PHD"/>
</dbReference>
<dbReference type="RefSeq" id="XP_005841774.1">
    <property type="nucleotide sequence ID" value="XM_005841717.1"/>
</dbReference>
<dbReference type="InterPro" id="IPR052085">
    <property type="entry name" value="WD-SAM-U-box"/>
</dbReference>
<dbReference type="KEGG" id="gtt:GUITHDRAFT_54844"/>
<dbReference type="OrthoDB" id="10064100at2759"/>
<evidence type="ECO:0000259" key="1">
    <source>
        <dbReference type="PROSITE" id="PS51698"/>
    </source>
</evidence>
<organism evidence="2">
    <name type="scientific">Guillardia theta (strain CCMP2712)</name>
    <name type="common">Cryptophyte</name>
    <dbReference type="NCBI Taxonomy" id="905079"/>
    <lineage>
        <taxon>Eukaryota</taxon>
        <taxon>Cryptophyceae</taxon>
        <taxon>Pyrenomonadales</taxon>
        <taxon>Geminigeraceae</taxon>
        <taxon>Guillardia</taxon>
    </lineage>
</organism>
<dbReference type="PANTHER" id="PTHR46573">
    <property type="entry name" value="WD REPEAT, SAM AND U-BOX DOMAIN-CONTAINING PROTEIN 1"/>
    <property type="match status" value="1"/>
</dbReference>
<dbReference type="HOGENOM" id="CLU_114384_3_1_1"/>
<protein>
    <recommendedName>
        <fullName evidence="1">U-box domain-containing protein</fullName>
    </recommendedName>
</protein>
<dbReference type="Pfam" id="PF04564">
    <property type="entry name" value="U-box"/>
    <property type="match status" value="1"/>
</dbReference>
<dbReference type="EnsemblProtists" id="EKX54794">
    <property type="protein sequence ID" value="EKX54794"/>
    <property type="gene ID" value="GUITHDRAFT_54844"/>
</dbReference>
<reference evidence="2 4" key="1">
    <citation type="journal article" date="2012" name="Nature">
        <title>Algal genomes reveal evolutionary mosaicism and the fate of nucleomorphs.</title>
        <authorList>
            <consortium name="DOE Joint Genome Institute"/>
            <person name="Curtis B.A."/>
            <person name="Tanifuji G."/>
            <person name="Burki F."/>
            <person name="Gruber A."/>
            <person name="Irimia M."/>
            <person name="Maruyama S."/>
            <person name="Arias M.C."/>
            <person name="Ball S.G."/>
            <person name="Gile G.H."/>
            <person name="Hirakawa Y."/>
            <person name="Hopkins J.F."/>
            <person name="Kuo A."/>
            <person name="Rensing S.A."/>
            <person name="Schmutz J."/>
            <person name="Symeonidi A."/>
            <person name="Elias M."/>
            <person name="Eveleigh R.J."/>
            <person name="Herman E.K."/>
            <person name="Klute M.J."/>
            <person name="Nakayama T."/>
            <person name="Obornik M."/>
            <person name="Reyes-Prieto A."/>
            <person name="Armbrust E.V."/>
            <person name="Aves S.J."/>
            <person name="Beiko R.G."/>
            <person name="Coutinho P."/>
            <person name="Dacks J.B."/>
            <person name="Durnford D.G."/>
            <person name="Fast N.M."/>
            <person name="Green B.R."/>
            <person name="Grisdale C.J."/>
            <person name="Hempel F."/>
            <person name="Henrissat B."/>
            <person name="Hoppner M.P."/>
            <person name="Ishida K."/>
            <person name="Kim E."/>
            <person name="Koreny L."/>
            <person name="Kroth P.G."/>
            <person name="Liu Y."/>
            <person name="Malik S.B."/>
            <person name="Maier U.G."/>
            <person name="McRose D."/>
            <person name="Mock T."/>
            <person name="Neilson J.A."/>
            <person name="Onodera N.T."/>
            <person name="Poole A.M."/>
            <person name="Pritham E.J."/>
            <person name="Richards T.A."/>
            <person name="Rocap G."/>
            <person name="Roy S.W."/>
            <person name="Sarai C."/>
            <person name="Schaack S."/>
            <person name="Shirato S."/>
            <person name="Slamovits C.H."/>
            <person name="Spencer D.F."/>
            <person name="Suzuki S."/>
            <person name="Worden A.Z."/>
            <person name="Zauner S."/>
            <person name="Barry K."/>
            <person name="Bell C."/>
            <person name="Bharti A.K."/>
            <person name="Crow J.A."/>
            <person name="Grimwood J."/>
            <person name="Kramer R."/>
            <person name="Lindquist E."/>
            <person name="Lucas S."/>
            <person name="Salamov A."/>
            <person name="McFadden G.I."/>
            <person name="Lane C.E."/>
            <person name="Keeling P.J."/>
            <person name="Gray M.W."/>
            <person name="Grigoriev I.V."/>
            <person name="Archibald J.M."/>
        </authorList>
    </citation>
    <scope>NUCLEOTIDE SEQUENCE</scope>
    <source>
        <strain evidence="2 4">CCMP2712</strain>
    </source>
</reference>
<evidence type="ECO:0000313" key="2">
    <source>
        <dbReference type="EMBL" id="EKX54794.1"/>
    </source>
</evidence>
<name>L1K2I7_GUITC</name>
<dbReference type="GeneID" id="17311722"/>
<dbReference type="STRING" id="905079.L1K2I7"/>
<feature type="non-terminal residue" evidence="2">
    <location>
        <position position="70"/>
    </location>
</feature>
<evidence type="ECO:0000313" key="4">
    <source>
        <dbReference type="Proteomes" id="UP000011087"/>
    </source>
</evidence>
<reference evidence="3" key="3">
    <citation type="submission" date="2016-03" db="UniProtKB">
        <authorList>
            <consortium name="EnsemblProtists"/>
        </authorList>
    </citation>
    <scope>IDENTIFICATION</scope>
</reference>
<dbReference type="SUPFAM" id="SSF57850">
    <property type="entry name" value="RING/U-box"/>
    <property type="match status" value="1"/>
</dbReference>
<dbReference type="SMART" id="SM00504">
    <property type="entry name" value="Ubox"/>
    <property type="match status" value="1"/>
</dbReference>
<sequence length="70" mass="7938">EQSIPTSFLCPITHEVMENPVLVIESGHSYEEAAILHWFSSHRTDPLTNISLSCLAFVDNHTLRNAIQEF</sequence>
<feature type="non-terminal residue" evidence="2">
    <location>
        <position position="1"/>
    </location>
</feature>
<gene>
    <name evidence="2" type="ORF">GUITHDRAFT_54844</name>
</gene>
<feature type="domain" description="U-box" evidence="1">
    <location>
        <begin position="3"/>
        <end position="70"/>
    </location>
</feature>
<dbReference type="Gene3D" id="3.30.40.10">
    <property type="entry name" value="Zinc/RING finger domain, C3HC4 (zinc finger)"/>
    <property type="match status" value="1"/>
</dbReference>
<dbReference type="InterPro" id="IPR003613">
    <property type="entry name" value="Ubox_domain"/>
</dbReference>
<dbReference type="GO" id="GO:0004842">
    <property type="term" value="F:ubiquitin-protein transferase activity"/>
    <property type="evidence" value="ECO:0007669"/>
    <property type="project" value="InterPro"/>
</dbReference>
<keyword evidence="4" id="KW-1185">Reference proteome</keyword>
<reference evidence="4" key="2">
    <citation type="submission" date="2012-11" db="EMBL/GenBank/DDBJ databases">
        <authorList>
            <person name="Kuo A."/>
            <person name="Curtis B.A."/>
            <person name="Tanifuji G."/>
            <person name="Burki F."/>
            <person name="Gruber A."/>
            <person name="Irimia M."/>
            <person name="Maruyama S."/>
            <person name="Arias M.C."/>
            <person name="Ball S.G."/>
            <person name="Gile G.H."/>
            <person name="Hirakawa Y."/>
            <person name="Hopkins J.F."/>
            <person name="Rensing S.A."/>
            <person name="Schmutz J."/>
            <person name="Symeonidi A."/>
            <person name="Elias M."/>
            <person name="Eveleigh R.J."/>
            <person name="Herman E.K."/>
            <person name="Klute M.J."/>
            <person name="Nakayama T."/>
            <person name="Obornik M."/>
            <person name="Reyes-Prieto A."/>
            <person name="Armbrust E.V."/>
            <person name="Aves S.J."/>
            <person name="Beiko R.G."/>
            <person name="Coutinho P."/>
            <person name="Dacks J.B."/>
            <person name="Durnford D.G."/>
            <person name="Fast N.M."/>
            <person name="Green B.R."/>
            <person name="Grisdale C."/>
            <person name="Hempe F."/>
            <person name="Henrissat B."/>
            <person name="Hoppner M.P."/>
            <person name="Ishida K.-I."/>
            <person name="Kim E."/>
            <person name="Koreny L."/>
            <person name="Kroth P.G."/>
            <person name="Liu Y."/>
            <person name="Malik S.-B."/>
            <person name="Maier U.G."/>
            <person name="McRose D."/>
            <person name="Mock T."/>
            <person name="Neilson J.A."/>
            <person name="Onodera N.T."/>
            <person name="Poole A.M."/>
            <person name="Pritham E.J."/>
            <person name="Richards T.A."/>
            <person name="Rocap G."/>
            <person name="Roy S.W."/>
            <person name="Sarai C."/>
            <person name="Schaack S."/>
            <person name="Shirato S."/>
            <person name="Slamovits C.H."/>
            <person name="Spencer D.F."/>
            <person name="Suzuki S."/>
            <person name="Worden A.Z."/>
            <person name="Zauner S."/>
            <person name="Barry K."/>
            <person name="Bell C."/>
            <person name="Bharti A.K."/>
            <person name="Crow J.A."/>
            <person name="Grimwood J."/>
            <person name="Kramer R."/>
            <person name="Lindquist E."/>
            <person name="Lucas S."/>
            <person name="Salamov A."/>
            <person name="McFadden G.I."/>
            <person name="Lane C.E."/>
            <person name="Keeling P.J."/>
            <person name="Gray M.W."/>
            <person name="Grigoriev I.V."/>
            <person name="Archibald J.M."/>
        </authorList>
    </citation>
    <scope>NUCLEOTIDE SEQUENCE</scope>
    <source>
        <strain evidence="4">CCMP2712</strain>
    </source>
</reference>